<comment type="caution">
    <text evidence="2">The sequence shown here is derived from an EMBL/GenBank/DDBJ whole genome shotgun (WGS) entry which is preliminary data.</text>
</comment>
<feature type="transmembrane region" description="Helical" evidence="1">
    <location>
        <begin position="157"/>
        <end position="179"/>
    </location>
</feature>
<dbReference type="AlphaFoldDB" id="A0A6M0SI76"/>
<name>A0A6M0SI76_9CYAN</name>
<keyword evidence="1" id="KW-1133">Transmembrane helix</keyword>
<evidence type="ECO:0000313" key="3">
    <source>
        <dbReference type="Proteomes" id="UP000473574"/>
    </source>
</evidence>
<reference evidence="2 3" key="1">
    <citation type="journal article" date="2020" name="Microb. Ecol.">
        <title>Ecogenomics of the Marine Benthic Filamentous Cyanobacterium Adonisia.</title>
        <authorList>
            <person name="Walter J.M."/>
            <person name="Coutinho F.H."/>
            <person name="Leomil L."/>
            <person name="Hargreaves P.I."/>
            <person name="Campeao M.E."/>
            <person name="Vieira V.V."/>
            <person name="Silva B.S."/>
            <person name="Fistarol G.O."/>
            <person name="Salomon P.S."/>
            <person name="Sawabe T."/>
            <person name="Mino S."/>
            <person name="Hosokawa M."/>
            <person name="Miyashita H."/>
            <person name="Maruyama F."/>
            <person name="van Verk M.C."/>
            <person name="Dutilh B.E."/>
            <person name="Thompson C.C."/>
            <person name="Thompson F.L."/>
        </authorList>
    </citation>
    <scope>NUCLEOTIDE SEQUENCE [LARGE SCALE GENOMIC DNA]</scope>
    <source>
        <strain evidence="2 3">CCMR0082</strain>
    </source>
</reference>
<proteinExistence type="predicted"/>
<protein>
    <submittedName>
        <fullName evidence="2">Uncharacterized protein</fullName>
    </submittedName>
</protein>
<gene>
    <name evidence="2" type="ORF">D0962_36800</name>
</gene>
<feature type="transmembrane region" description="Helical" evidence="1">
    <location>
        <begin position="37"/>
        <end position="59"/>
    </location>
</feature>
<sequence>MQAKKVARFSLRVAVTLIIIISVMLTLRAIVDKNDSVLFISVMLPALPLIVLLILLSIFTSLPTTPLVTAVYLTAIIGLIFSTILLLDGFLALPLLNYSLPGIGDVGVSSFIFNIWLLLISMGLMLITALGCHSGVLGQVGLWRKHPRRDNARPSRWAIIPFIIAMVTIYGLFIIYTVFPELAARVGAKSRIHGSLKTELPDSFTNLRLVNSFSVKHIDWSRTLIRFEAASEDVANWLQSENGCFRGTTGISELVKSQWSSRMPNWWQPDIAEQYTEYKCDFVYYSRVIVDQTDDARWIVYIYADDI</sequence>
<keyword evidence="1" id="KW-0812">Transmembrane</keyword>
<evidence type="ECO:0000256" key="1">
    <source>
        <dbReference type="SAM" id="Phobius"/>
    </source>
</evidence>
<feature type="transmembrane region" description="Helical" evidence="1">
    <location>
        <begin position="113"/>
        <end position="136"/>
    </location>
</feature>
<keyword evidence="1" id="KW-0472">Membrane</keyword>
<dbReference type="Proteomes" id="UP000473574">
    <property type="component" value="Unassembled WGS sequence"/>
</dbReference>
<dbReference type="EMBL" id="QZCE01000002">
    <property type="protein sequence ID" value="NEZ68227.1"/>
    <property type="molecule type" value="Genomic_DNA"/>
</dbReference>
<feature type="transmembrane region" description="Helical" evidence="1">
    <location>
        <begin position="71"/>
        <end position="93"/>
    </location>
</feature>
<organism evidence="2 3">
    <name type="scientific">Adonisia turfae CCMR0082</name>
    <dbReference type="NCBI Taxonomy" id="2304604"/>
    <lineage>
        <taxon>Bacteria</taxon>
        <taxon>Bacillati</taxon>
        <taxon>Cyanobacteriota</taxon>
        <taxon>Adonisia</taxon>
        <taxon>Adonisia turfae</taxon>
    </lineage>
</organism>
<feature type="transmembrane region" description="Helical" evidence="1">
    <location>
        <begin position="9"/>
        <end position="31"/>
    </location>
</feature>
<evidence type="ECO:0000313" key="2">
    <source>
        <dbReference type="EMBL" id="NEZ68227.1"/>
    </source>
</evidence>
<accession>A0A6M0SI76</accession>